<feature type="compositionally biased region" description="Polar residues" evidence="1">
    <location>
        <begin position="1"/>
        <end position="10"/>
    </location>
</feature>
<dbReference type="SUPFAM" id="SSF47113">
    <property type="entry name" value="Histone-fold"/>
    <property type="match status" value="1"/>
</dbReference>
<dbReference type="RefSeq" id="XP_033670853.1">
    <property type="nucleotide sequence ID" value="XM_033805004.1"/>
</dbReference>
<dbReference type="GO" id="GO:0046982">
    <property type="term" value="F:protein heterodimerization activity"/>
    <property type="evidence" value="ECO:0007669"/>
    <property type="project" value="InterPro"/>
</dbReference>
<evidence type="ECO:0000259" key="2">
    <source>
        <dbReference type="Pfam" id="PF00125"/>
    </source>
</evidence>
<sequence length="171" mass="18458">MARTQQTARKTTPRHAPYNLVMSKTTPNATSAPSPLKTDTDAAEKRPQVLQVTTTPDVNSDSINDNSYQPHNDSLIIKKGAFRSIVQEILKKHNVELQFPEASLDAMQAFMEGYITGVMQQAKGVALREGRSVVTGGDVRVARAFARGAAGGDECEGVADDLSVESPSRTK</sequence>
<feature type="compositionally biased region" description="Polar residues" evidence="1">
    <location>
        <begin position="50"/>
        <end position="67"/>
    </location>
</feature>
<organism evidence="3 4">
    <name type="scientific">Zasmidium cellare ATCC 36951</name>
    <dbReference type="NCBI Taxonomy" id="1080233"/>
    <lineage>
        <taxon>Eukaryota</taxon>
        <taxon>Fungi</taxon>
        <taxon>Dikarya</taxon>
        <taxon>Ascomycota</taxon>
        <taxon>Pezizomycotina</taxon>
        <taxon>Dothideomycetes</taxon>
        <taxon>Dothideomycetidae</taxon>
        <taxon>Mycosphaerellales</taxon>
        <taxon>Mycosphaerellaceae</taxon>
        <taxon>Zasmidium</taxon>
    </lineage>
</organism>
<dbReference type="GO" id="GO:0003677">
    <property type="term" value="F:DNA binding"/>
    <property type="evidence" value="ECO:0007669"/>
    <property type="project" value="InterPro"/>
</dbReference>
<dbReference type="GeneID" id="54558276"/>
<feature type="domain" description="Core Histone H2A/H2B/H3" evidence="2">
    <location>
        <begin position="71"/>
        <end position="143"/>
    </location>
</feature>
<dbReference type="Proteomes" id="UP000799537">
    <property type="component" value="Unassembled WGS sequence"/>
</dbReference>
<feature type="region of interest" description="Disordered" evidence="1">
    <location>
        <begin position="1"/>
        <end position="67"/>
    </location>
</feature>
<gene>
    <name evidence="3" type="ORF">M409DRAFT_19579</name>
</gene>
<accession>A0A6A6CS30</accession>
<dbReference type="EMBL" id="ML993586">
    <property type="protein sequence ID" value="KAF2169964.1"/>
    <property type="molecule type" value="Genomic_DNA"/>
</dbReference>
<keyword evidence="4" id="KW-1185">Reference proteome</keyword>
<evidence type="ECO:0000313" key="3">
    <source>
        <dbReference type="EMBL" id="KAF2169964.1"/>
    </source>
</evidence>
<dbReference type="Pfam" id="PF00125">
    <property type="entry name" value="Histone"/>
    <property type="match status" value="1"/>
</dbReference>
<dbReference type="AlphaFoldDB" id="A0A6A6CS30"/>
<evidence type="ECO:0000313" key="4">
    <source>
        <dbReference type="Proteomes" id="UP000799537"/>
    </source>
</evidence>
<dbReference type="InterPro" id="IPR009072">
    <property type="entry name" value="Histone-fold"/>
</dbReference>
<dbReference type="Gene3D" id="1.10.20.10">
    <property type="entry name" value="Histone, subunit A"/>
    <property type="match status" value="1"/>
</dbReference>
<dbReference type="InterPro" id="IPR007125">
    <property type="entry name" value="H2A/H2B/H3"/>
</dbReference>
<proteinExistence type="predicted"/>
<evidence type="ECO:0000256" key="1">
    <source>
        <dbReference type="SAM" id="MobiDB-lite"/>
    </source>
</evidence>
<feature type="compositionally biased region" description="Polar residues" evidence="1">
    <location>
        <begin position="22"/>
        <end position="33"/>
    </location>
</feature>
<reference evidence="3" key="1">
    <citation type="journal article" date="2020" name="Stud. Mycol.">
        <title>101 Dothideomycetes genomes: a test case for predicting lifestyles and emergence of pathogens.</title>
        <authorList>
            <person name="Haridas S."/>
            <person name="Albert R."/>
            <person name="Binder M."/>
            <person name="Bloem J."/>
            <person name="Labutti K."/>
            <person name="Salamov A."/>
            <person name="Andreopoulos B."/>
            <person name="Baker S."/>
            <person name="Barry K."/>
            <person name="Bills G."/>
            <person name="Bluhm B."/>
            <person name="Cannon C."/>
            <person name="Castanera R."/>
            <person name="Culley D."/>
            <person name="Daum C."/>
            <person name="Ezra D."/>
            <person name="Gonzalez J."/>
            <person name="Henrissat B."/>
            <person name="Kuo A."/>
            <person name="Liang C."/>
            <person name="Lipzen A."/>
            <person name="Lutzoni F."/>
            <person name="Magnuson J."/>
            <person name="Mondo S."/>
            <person name="Nolan M."/>
            <person name="Ohm R."/>
            <person name="Pangilinan J."/>
            <person name="Park H.-J."/>
            <person name="Ramirez L."/>
            <person name="Alfaro M."/>
            <person name="Sun H."/>
            <person name="Tritt A."/>
            <person name="Yoshinaga Y."/>
            <person name="Zwiers L.-H."/>
            <person name="Turgeon B."/>
            <person name="Goodwin S."/>
            <person name="Spatafora J."/>
            <person name="Crous P."/>
            <person name="Grigoriev I."/>
        </authorList>
    </citation>
    <scope>NUCLEOTIDE SEQUENCE</scope>
    <source>
        <strain evidence="3">ATCC 36951</strain>
    </source>
</reference>
<feature type="compositionally biased region" description="Basic and acidic residues" evidence="1">
    <location>
        <begin position="38"/>
        <end position="47"/>
    </location>
</feature>
<name>A0A6A6CS30_ZASCE</name>
<protein>
    <recommendedName>
        <fullName evidence="2">Core Histone H2A/H2B/H3 domain-containing protein</fullName>
    </recommendedName>
</protein>